<accession>A0A9P4NG51</accession>
<comment type="caution">
    <text evidence="1">The sequence shown here is derived from an EMBL/GenBank/DDBJ whole genome shotgun (WGS) entry which is preliminary data.</text>
</comment>
<protein>
    <submittedName>
        <fullName evidence="1">Uncharacterized protein</fullName>
    </submittedName>
</protein>
<evidence type="ECO:0000313" key="1">
    <source>
        <dbReference type="EMBL" id="KAF2420307.1"/>
    </source>
</evidence>
<feature type="non-terminal residue" evidence="1">
    <location>
        <position position="181"/>
    </location>
</feature>
<organism evidence="1 2">
    <name type="scientific">Tothia fuscella</name>
    <dbReference type="NCBI Taxonomy" id="1048955"/>
    <lineage>
        <taxon>Eukaryota</taxon>
        <taxon>Fungi</taxon>
        <taxon>Dikarya</taxon>
        <taxon>Ascomycota</taxon>
        <taxon>Pezizomycotina</taxon>
        <taxon>Dothideomycetes</taxon>
        <taxon>Pleosporomycetidae</taxon>
        <taxon>Venturiales</taxon>
        <taxon>Cylindrosympodiaceae</taxon>
        <taxon>Tothia</taxon>
    </lineage>
</organism>
<feature type="non-terminal residue" evidence="1">
    <location>
        <position position="1"/>
    </location>
</feature>
<proteinExistence type="predicted"/>
<dbReference type="EMBL" id="MU007111">
    <property type="protein sequence ID" value="KAF2420307.1"/>
    <property type="molecule type" value="Genomic_DNA"/>
</dbReference>
<sequence length="181" mass="20595">KHLYPDAPVFSNLWDSTHYEERFAIVVGELKKAVDAHRKLRDRARFLRYDLYMCGTNPVTATPSIVIFCAGSDVPQLRQLFSQKVAERLYCKRSSLLYRLFSNVTPERPPFTLVYYRTDGIPVARKSANDIIYARSDLESPLCGALVKYGNRTATLGVALEIDSVIKCLTVDHLFDARESE</sequence>
<dbReference type="AlphaFoldDB" id="A0A9P4NG51"/>
<name>A0A9P4NG51_9PEZI</name>
<dbReference type="OrthoDB" id="3795360at2759"/>
<gene>
    <name evidence="1" type="ORF">EJ08DRAFT_555288</name>
</gene>
<evidence type="ECO:0000313" key="2">
    <source>
        <dbReference type="Proteomes" id="UP000800235"/>
    </source>
</evidence>
<keyword evidence="2" id="KW-1185">Reference proteome</keyword>
<reference evidence="1" key="1">
    <citation type="journal article" date="2020" name="Stud. Mycol.">
        <title>101 Dothideomycetes genomes: a test case for predicting lifestyles and emergence of pathogens.</title>
        <authorList>
            <person name="Haridas S."/>
            <person name="Albert R."/>
            <person name="Binder M."/>
            <person name="Bloem J."/>
            <person name="Labutti K."/>
            <person name="Salamov A."/>
            <person name="Andreopoulos B."/>
            <person name="Baker S."/>
            <person name="Barry K."/>
            <person name="Bills G."/>
            <person name="Bluhm B."/>
            <person name="Cannon C."/>
            <person name="Castanera R."/>
            <person name="Culley D."/>
            <person name="Daum C."/>
            <person name="Ezra D."/>
            <person name="Gonzalez J."/>
            <person name="Henrissat B."/>
            <person name="Kuo A."/>
            <person name="Liang C."/>
            <person name="Lipzen A."/>
            <person name="Lutzoni F."/>
            <person name="Magnuson J."/>
            <person name="Mondo S."/>
            <person name="Nolan M."/>
            <person name="Ohm R."/>
            <person name="Pangilinan J."/>
            <person name="Park H.-J."/>
            <person name="Ramirez L."/>
            <person name="Alfaro M."/>
            <person name="Sun H."/>
            <person name="Tritt A."/>
            <person name="Yoshinaga Y."/>
            <person name="Zwiers L.-H."/>
            <person name="Turgeon B."/>
            <person name="Goodwin S."/>
            <person name="Spatafora J."/>
            <person name="Crous P."/>
            <person name="Grigoriev I."/>
        </authorList>
    </citation>
    <scope>NUCLEOTIDE SEQUENCE</scope>
    <source>
        <strain evidence="1">CBS 130266</strain>
    </source>
</reference>
<dbReference type="Proteomes" id="UP000800235">
    <property type="component" value="Unassembled WGS sequence"/>
</dbReference>